<evidence type="ECO:0000313" key="1">
    <source>
        <dbReference type="EMBL" id="TRY62984.1"/>
    </source>
</evidence>
<name>A0A553NC13_TIGCA</name>
<dbReference type="Proteomes" id="UP000318571">
    <property type="component" value="Chromosome 10"/>
</dbReference>
<comment type="caution">
    <text evidence="1">The sequence shown here is derived from an EMBL/GenBank/DDBJ whole genome shotgun (WGS) entry which is preliminary data.</text>
</comment>
<dbReference type="AlphaFoldDB" id="A0A553NC13"/>
<gene>
    <name evidence="1" type="ORF">TCAL_11036</name>
</gene>
<dbReference type="EMBL" id="VCGU01000458">
    <property type="protein sequence ID" value="TRY62984.1"/>
    <property type="molecule type" value="Genomic_DNA"/>
</dbReference>
<evidence type="ECO:0000313" key="2">
    <source>
        <dbReference type="Proteomes" id="UP000318571"/>
    </source>
</evidence>
<keyword evidence="2" id="KW-1185">Reference proteome</keyword>
<reference evidence="1 2" key="1">
    <citation type="journal article" date="2018" name="Nat. Ecol. Evol.">
        <title>Genomic signatures of mitonuclear coevolution across populations of Tigriopus californicus.</title>
        <authorList>
            <person name="Barreto F.S."/>
            <person name="Watson E.T."/>
            <person name="Lima T.G."/>
            <person name="Willett C.S."/>
            <person name="Edmands S."/>
            <person name="Li W."/>
            <person name="Burton R.S."/>
        </authorList>
    </citation>
    <scope>NUCLEOTIDE SEQUENCE [LARGE SCALE GENOMIC DNA]</scope>
    <source>
        <strain evidence="1 2">San Diego</strain>
    </source>
</reference>
<evidence type="ECO:0008006" key="3">
    <source>
        <dbReference type="Google" id="ProtNLM"/>
    </source>
</evidence>
<accession>A0A553NC13</accession>
<proteinExistence type="predicted"/>
<organism evidence="1 2">
    <name type="scientific">Tigriopus californicus</name>
    <name type="common">Marine copepod</name>
    <dbReference type="NCBI Taxonomy" id="6832"/>
    <lineage>
        <taxon>Eukaryota</taxon>
        <taxon>Metazoa</taxon>
        <taxon>Ecdysozoa</taxon>
        <taxon>Arthropoda</taxon>
        <taxon>Crustacea</taxon>
        <taxon>Multicrustacea</taxon>
        <taxon>Hexanauplia</taxon>
        <taxon>Copepoda</taxon>
        <taxon>Harpacticoida</taxon>
        <taxon>Harpacticidae</taxon>
        <taxon>Tigriopus</taxon>
    </lineage>
</organism>
<sequence length="105" mass="11400">MPDHYCQVNVLLEGGHIVSLGDISVSSIMKEIAARVKTRANLDELKFVFLGYSRNQEIVLLSEETSLAEAKAAIIRDTVTTSAEIQYGVIFHGHISDDSEAPPAG</sequence>
<protein>
    <recommendedName>
        <fullName evidence="3">Ras-associating domain-containing protein</fullName>
    </recommendedName>
</protein>